<dbReference type="InterPro" id="IPR051043">
    <property type="entry name" value="Sulfatase_Mod_Factor_Kinase"/>
</dbReference>
<reference evidence="3 4" key="1">
    <citation type="submission" date="2020-02" db="EMBL/GenBank/DDBJ databases">
        <title>Genomic and physiological characterization of two novel Nitrospinaceae genera.</title>
        <authorList>
            <person name="Mueller A.J."/>
            <person name="Jung M.-Y."/>
            <person name="Strachan C.R."/>
            <person name="Herbold C.W."/>
            <person name="Kirkegaard R.H."/>
            <person name="Daims H."/>
        </authorList>
    </citation>
    <scope>NUCLEOTIDE SEQUENCE [LARGE SCALE GENOMIC DNA]</scope>
    <source>
        <strain evidence="3">EB</strain>
    </source>
</reference>
<feature type="chain" id="PRO_5032695546" evidence="1">
    <location>
        <begin position="25"/>
        <end position="288"/>
    </location>
</feature>
<feature type="signal peptide" evidence="1">
    <location>
        <begin position="1"/>
        <end position="24"/>
    </location>
</feature>
<keyword evidence="1" id="KW-0732">Signal</keyword>
<dbReference type="KEGG" id="nli:G3M70_06120"/>
<dbReference type="Proteomes" id="UP000594688">
    <property type="component" value="Chromosome"/>
</dbReference>
<name>A0A7T0FZR5_9BACT</name>
<sequence length="288" mass="32750">MKILFTRYLMLLVLAFALATSGCAEPPPQGMVLVPAGYFSMGSDEKDTEGHALSMGLSKPWYADESPQRRFHLDDFFIDRYEVTNKQFYIFSQATDHPPPPTWSGMRYPEGQDDFPVHGVSYFDAASYAEWAGKRLPTEAEWEKAARGENPITYPWGDMFDGNRANLSLSPRSKTGRGLMPVGSFPEGASPYGVEDMIGNVWEWVNDYYRSYPRSTYESKYFDGKHVVVRGMSYLGVGHFPKKEYTKVVALKARAAYREKLNPSAKRLDVGFRCAKDRKNFYETYFGG</sequence>
<dbReference type="PANTHER" id="PTHR23150">
    <property type="entry name" value="SULFATASE MODIFYING FACTOR 1, 2"/>
    <property type="match status" value="1"/>
</dbReference>
<organism evidence="3 4">
    <name type="scientific">Candidatus Nitronauta litoralis</name>
    <dbReference type="NCBI Taxonomy" id="2705533"/>
    <lineage>
        <taxon>Bacteria</taxon>
        <taxon>Pseudomonadati</taxon>
        <taxon>Nitrospinota/Tectimicrobiota group</taxon>
        <taxon>Nitrospinota</taxon>
        <taxon>Nitrospinia</taxon>
        <taxon>Nitrospinales</taxon>
        <taxon>Nitrospinaceae</taxon>
        <taxon>Candidatus Nitronauta</taxon>
    </lineage>
</organism>
<dbReference type="InterPro" id="IPR042095">
    <property type="entry name" value="SUMF_sf"/>
</dbReference>
<dbReference type="AlphaFoldDB" id="A0A7T0FZR5"/>
<gene>
    <name evidence="3" type="ORF">G3M70_06120</name>
</gene>
<dbReference type="EMBL" id="CP048685">
    <property type="protein sequence ID" value="QPJ61485.1"/>
    <property type="molecule type" value="Genomic_DNA"/>
</dbReference>
<dbReference type="InterPro" id="IPR005532">
    <property type="entry name" value="SUMF_dom"/>
</dbReference>
<evidence type="ECO:0000313" key="3">
    <source>
        <dbReference type="EMBL" id="QPJ61485.1"/>
    </source>
</evidence>
<evidence type="ECO:0000256" key="1">
    <source>
        <dbReference type="SAM" id="SignalP"/>
    </source>
</evidence>
<dbReference type="InterPro" id="IPR016187">
    <property type="entry name" value="CTDL_fold"/>
</dbReference>
<dbReference type="PANTHER" id="PTHR23150:SF19">
    <property type="entry name" value="FORMYLGLYCINE-GENERATING ENZYME"/>
    <property type="match status" value="1"/>
</dbReference>
<dbReference type="Gene3D" id="3.90.1580.10">
    <property type="entry name" value="paralog of FGE (formylglycine-generating enzyme)"/>
    <property type="match status" value="1"/>
</dbReference>
<feature type="domain" description="Sulfatase-modifying factor enzyme-like" evidence="2">
    <location>
        <begin position="29"/>
        <end position="276"/>
    </location>
</feature>
<protein>
    <submittedName>
        <fullName evidence="3">Formylglycine-generating enzyme family protein</fullName>
    </submittedName>
</protein>
<dbReference type="PROSITE" id="PS51257">
    <property type="entry name" value="PROKAR_LIPOPROTEIN"/>
    <property type="match status" value="1"/>
</dbReference>
<evidence type="ECO:0000313" key="4">
    <source>
        <dbReference type="Proteomes" id="UP000594688"/>
    </source>
</evidence>
<dbReference type="SUPFAM" id="SSF56436">
    <property type="entry name" value="C-type lectin-like"/>
    <property type="match status" value="1"/>
</dbReference>
<proteinExistence type="predicted"/>
<dbReference type="Pfam" id="PF03781">
    <property type="entry name" value="FGE-sulfatase"/>
    <property type="match status" value="1"/>
</dbReference>
<dbReference type="GO" id="GO:0120147">
    <property type="term" value="F:formylglycine-generating oxidase activity"/>
    <property type="evidence" value="ECO:0007669"/>
    <property type="project" value="TreeGrafter"/>
</dbReference>
<accession>A0A7T0FZR5</accession>
<evidence type="ECO:0000259" key="2">
    <source>
        <dbReference type="Pfam" id="PF03781"/>
    </source>
</evidence>